<dbReference type="Proteomes" id="UP000029120">
    <property type="component" value="Unassembled WGS sequence"/>
</dbReference>
<organism evidence="1 2">
    <name type="scientific">Arabis alpina</name>
    <name type="common">Alpine rock-cress</name>
    <dbReference type="NCBI Taxonomy" id="50452"/>
    <lineage>
        <taxon>Eukaryota</taxon>
        <taxon>Viridiplantae</taxon>
        <taxon>Streptophyta</taxon>
        <taxon>Embryophyta</taxon>
        <taxon>Tracheophyta</taxon>
        <taxon>Spermatophyta</taxon>
        <taxon>Magnoliopsida</taxon>
        <taxon>eudicotyledons</taxon>
        <taxon>Gunneridae</taxon>
        <taxon>Pentapetalae</taxon>
        <taxon>rosids</taxon>
        <taxon>malvids</taxon>
        <taxon>Brassicales</taxon>
        <taxon>Brassicaceae</taxon>
        <taxon>Arabideae</taxon>
        <taxon>Arabis</taxon>
    </lineage>
</organism>
<evidence type="ECO:0000313" key="2">
    <source>
        <dbReference type="Proteomes" id="UP000029120"/>
    </source>
</evidence>
<name>A0A087G1H7_ARAAL</name>
<dbReference type="Gramene" id="KFK23729">
    <property type="protein sequence ID" value="KFK23729"/>
    <property type="gene ID" value="AALP_AAs49363U000200"/>
</dbReference>
<proteinExistence type="predicted"/>
<dbReference type="EMBL" id="KL975945">
    <property type="protein sequence ID" value="KFK23729.1"/>
    <property type="molecule type" value="Genomic_DNA"/>
</dbReference>
<sequence length="171" mass="18963">MCFQRCLSLIVVSPVSQSDSSVSIAGHRTGTGDVLALTSMPIPAISPWIQILNSQIFLIHPPSGLKPYVSVVPFPLRQRSISVNRNLYPGIPDVSGTPLSCSPMKYIRRFLSKIHVSIFRDGLLLGVGLWEIILGFSKPNSWWPTLRIILPNGCLLPTESKIRICTNFTFF</sequence>
<dbReference type="AlphaFoldDB" id="A0A087G1H7"/>
<keyword evidence="2" id="KW-1185">Reference proteome</keyword>
<protein>
    <submittedName>
        <fullName evidence="1">Uncharacterized protein</fullName>
    </submittedName>
</protein>
<gene>
    <name evidence="1" type="ORF">AALP_AAs49363U000200</name>
</gene>
<accession>A0A087G1H7</accession>
<evidence type="ECO:0000313" key="1">
    <source>
        <dbReference type="EMBL" id="KFK23729.1"/>
    </source>
</evidence>
<reference evidence="2" key="1">
    <citation type="journal article" date="2015" name="Nat. Plants">
        <title>Genome expansion of Arabis alpina linked with retrotransposition and reduced symmetric DNA methylation.</title>
        <authorList>
            <person name="Willing E.M."/>
            <person name="Rawat V."/>
            <person name="Mandakova T."/>
            <person name="Maumus F."/>
            <person name="James G.V."/>
            <person name="Nordstroem K.J."/>
            <person name="Becker C."/>
            <person name="Warthmann N."/>
            <person name="Chica C."/>
            <person name="Szarzynska B."/>
            <person name="Zytnicki M."/>
            <person name="Albani M.C."/>
            <person name="Kiefer C."/>
            <person name="Bergonzi S."/>
            <person name="Castaings L."/>
            <person name="Mateos J.L."/>
            <person name="Berns M.C."/>
            <person name="Bujdoso N."/>
            <person name="Piofczyk T."/>
            <person name="de Lorenzo L."/>
            <person name="Barrero-Sicilia C."/>
            <person name="Mateos I."/>
            <person name="Piednoel M."/>
            <person name="Hagmann J."/>
            <person name="Chen-Min-Tao R."/>
            <person name="Iglesias-Fernandez R."/>
            <person name="Schuster S.C."/>
            <person name="Alonso-Blanco C."/>
            <person name="Roudier F."/>
            <person name="Carbonero P."/>
            <person name="Paz-Ares J."/>
            <person name="Davis S.J."/>
            <person name="Pecinka A."/>
            <person name="Quesneville H."/>
            <person name="Colot V."/>
            <person name="Lysak M.A."/>
            <person name="Weigel D."/>
            <person name="Coupland G."/>
            <person name="Schneeberger K."/>
        </authorList>
    </citation>
    <scope>NUCLEOTIDE SEQUENCE [LARGE SCALE GENOMIC DNA]</scope>
    <source>
        <strain evidence="2">cv. Pajares</strain>
    </source>
</reference>